<sequence length="74" mass="8498">FSKFSTRTPCIPGSIVHVWVKCVRRCCRECHGTVHRPATVRRVWASGCKSLGHPLLPIRLFPLLHYTVYRTPVL</sequence>
<dbReference type="EMBL" id="KQ977464">
    <property type="protein sequence ID" value="KYN02541.1"/>
    <property type="molecule type" value="Genomic_DNA"/>
</dbReference>
<proteinExistence type="predicted"/>
<reference evidence="1 2" key="1">
    <citation type="submission" date="2016-03" db="EMBL/GenBank/DDBJ databases">
        <title>Cyphomyrmex costatus WGS genome.</title>
        <authorList>
            <person name="Nygaard S."/>
            <person name="Hu H."/>
            <person name="Boomsma J."/>
            <person name="Zhang G."/>
        </authorList>
    </citation>
    <scope>NUCLEOTIDE SEQUENCE [LARGE SCALE GENOMIC DNA]</scope>
    <source>
        <strain evidence="1">MS0001</strain>
        <tissue evidence="1">Whole body</tissue>
    </source>
</reference>
<evidence type="ECO:0000313" key="2">
    <source>
        <dbReference type="Proteomes" id="UP000078542"/>
    </source>
</evidence>
<name>A0A151IIR1_9HYME</name>
<protein>
    <submittedName>
        <fullName evidence="1">Uncharacterized protein</fullName>
    </submittedName>
</protein>
<dbReference type="Proteomes" id="UP000078542">
    <property type="component" value="Unassembled WGS sequence"/>
</dbReference>
<organism evidence="1 2">
    <name type="scientific">Cyphomyrmex costatus</name>
    <dbReference type="NCBI Taxonomy" id="456900"/>
    <lineage>
        <taxon>Eukaryota</taxon>
        <taxon>Metazoa</taxon>
        <taxon>Ecdysozoa</taxon>
        <taxon>Arthropoda</taxon>
        <taxon>Hexapoda</taxon>
        <taxon>Insecta</taxon>
        <taxon>Pterygota</taxon>
        <taxon>Neoptera</taxon>
        <taxon>Endopterygota</taxon>
        <taxon>Hymenoptera</taxon>
        <taxon>Apocrita</taxon>
        <taxon>Aculeata</taxon>
        <taxon>Formicoidea</taxon>
        <taxon>Formicidae</taxon>
        <taxon>Myrmicinae</taxon>
        <taxon>Cyphomyrmex</taxon>
    </lineage>
</organism>
<accession>A0A151IIR1</accession>
<dbReference type="AlphaFoldDB" id="A0A151IIR1"/>
<evidence type="ECO:0000313" key="1">
    <source>
        <dbReference type="EMBL" id="KYN02541.1"/>
    </source>
</evidence>
<keyword evidence="2" id="KW-1185">Reference proteome</keyword>
<feature type="non-terminal residue" evidence="1">
    <location>
        <position position="1"/>
    </location>
</feature>
<gene>
    <name evidence="1" type="ORF">ALC62_06634</name>
</gene>